<dbReference type="EMBL" id="JAZGSY010000081">
    <property type="protein sequence ID" value="KAL1841266.1"/>
    <property type="molecule type" value="Genomic_DNA"/>
</dbReference>
<protein>
    <submittedName>
        <fullName evidence="2">Uncharacterized protein</fullName>
    </submittedName>
</protein>
<evidence type="ECO:0000313" key="2">
    <source>
        <dbReference type="EMBL" id="KAL1841266.1"/>
    </source>
</evidence>
<gene>
    <name evidence="2" type="ORF">VTJ49DRAFT_7268</name>
</gene>
<feature type="compositionally biased region" description="Polar residues" evidence="1">
    <location>
        <begin position="53"/>
        <end position="72"/>
    </location>
</feature>
<organism evidence="2 3">
    <name type="scientific">Humicola insolens</name>
    <name type="common">Soft-rot fungus</name>
    <dbReference type="NCBI Taxonomy" id="85995"/>
    <lineage>
        <taxon>Eukaryota</taxon>
        <taxon>Fungi</taxon>
        <taxon>Dikarya</taxon>
        <taxon>Ascomycota</taxon>
        <taxon>Pezizomycotina</taxon>
        <taxon>Sordariomycetes</taxon>
        <taxon>Sordariomycetidae</taxon>
        <taxon>Sordariales</taxon>
        <taxon>Chaetomiaceae</taxon>
        <taxon>Mycothermus</taxon>
    </lineage>
</organism>
<comment type="caution">
    <text evidence="2">The sequence shown here is derived from an EMBL/GenBank/DDBJ whole genome shotgun (WGS) entry which is preliminary data.</text>
</comment>
<dbReference type="Proteomes" id="UP001583172">
    <property type="component" value="Unassembled WGS sequence"/>
</dbReference>
<accession>A0ABR3VHM7</accession>
<name>A0ABR3VHM7_HUMIN</name>
<reference evidence="2 3" key="1">
    <citation type="journal article" date="2024" name="Commun. Biol.">
        <title>Comparative genomic analysis of thermophilic fungi reveals convergent evolutionary adaptations and gene losses.</title>
        <authorList>
            <person name="Steindorff A.S."/>
            <person name="Aguilar-Pontes M.V."/>
            <person name="Robinson A.J."/>
            <person name="Andreopoulos B."/>
            <person name="LaButti K."/>
            <person name="Kuo A."/>
            <person name="Mondo S."/>
            <person name="Riley R."/>
            <person name="Otillar R."/>
            <person name="Haridas S."/>
            <person name="Lipzen A."/>
            <person name="Grimwood J."/>
            <person name="Schmutz J."/>
            <person name="Clum A."/>
            <person name="Reid I.D."/>
            <person name="Moisan M.C."/>
            <person name="Butler G."/>
            <person name="Nguyen T.T.M."/>
            <person name="Dewar K."/>
            <person name="Conant G."/>
            <person name="Drula E."/>
            <person name="Henrissat B."/>
            <person name="Hansel C."/>
            <person name="Singer S."/>
            <person name="Hutchinson M.I."/>
            <person name="de Vries R.P."/>
            <person name="Natvig D.O."/>
            <person name="Powell A.J."/>
            <person name="Tsang A."/>
            <person name="Grigoriev I.V."/>
        </authorList>
    </citation>
    <scope>NUCLEOTIDE SEQUENCE [LARGE SCALE GENOMIC DNA]</scope>
    <source>
        <strain evidence="2 3">CBS 620.91</strain>
    </source>
</reference>
<feature type="region of interest" description="Disordered" evidence="1">
    <location>
        <begin position="1"/>
        <end position="118"/>
    </location>
</feature>
<proteinExistence type="predicted"/>
<evidence type="ECO:0000256" key="1">
    <source>
        <dbReference type="SAM" id="MobiDB-lite"/>
    </source>
</evidence>
<sequence length="197" mass="21382">MRARISDNPFRDVAAGPEARIEGMAVNAPENRSPHPSPVESLGEPGSQAEAKQANQSDGTSESGHAASQQADEQQKGKDEKRTRRTPKWIFSLFSKKISREDGKGKEEETAKAGDSQTQWRAITQMPWRIGVTARHHAAAMPSRPCSARLCLWLKPVSVAQSRRICNKPKTQGSPGRSAPGAQKIHPSPAPVPSTSF</sequence>
<keyword evidence="3" id="KW-1185">Reference proteome</keyword>
<feature type="region of interest" description="Disordered" evidence="1">
    <location>
        <begin position="163"/>
        <end position="197"/>
    </location>
</feature>
<feature type="compositionally biased region" description="Pro residues" evidence="1">
    <location>
        <begin position="188"/>
        <end position="197"/>
    </location>
</feature>
<evidence type="ECO:0000313" key="3">
    <source>
        <dbReference type="Proteomes" id="UP001583172"/>
    </source>
</evidence>
<feature type="compositionally biased region" description="Basic and acidic residues" evidence="1">
    <location>
        <begin position="73"/>
        <end position="82"/>
    </location>
</feature>
<feature type="compositionally biased region" description="Basic and acidic residues" evidence="1">
    <location>
        <begin position="98"/>
        <end position="112"/>
    </location>
</feature>